<evidence type="ECO:0000313" key="1">
    <source>
        <dbReference type="EMBL" id="MPC32895.1"/>
    </source>
</evidence>
<accession>A0A5B7EHM3</accession>
<dbReference type="Proteomes" id="UP000324222">
    <property type="component" value="Unassembled WGS sequence"/>
</dbReference>
<evidence type="ECO:0000313" key="2">
    <source>
        <dbReference type="Proteomes" id="UP000324222"/>
    </source>
</evidence>
<sequence length="99" mass="10186">MLTGCHSELRCGRDKTGSSFGLGDSSCGSMCVCECVGSVPYKMETASPRLPCPLGLPPLPSCNTFFLQGGGTPAAGFALPEVRDADAGAAKRRETFPVG</sequence>
<dbReference type="EMBL" id="VSRR010002717">
    <property type="protein sequence ID" value="MPC32895.1"/>
    <property type="molecule type" value="Genomic_DNA"/>
</dbReference>
<reference evidence="1 2" key="1">
    <citation type="submission" date="2019-05" db="EMBL/GenBank/DDBJ databases">
        <title>Another draft genome of Portunus trituberculatus and its Hox gene families provides insights of decapod evolution.</title>
        <authorList>
            <person name="Jeong J.-H."/>
            <person name="Song I."/>
            <person name="Kim S."/>
            <person name="Choi T."/>
            <person name="Kim D."/>
            <person name="Ryu S."/>
            <person name="Kim W."/>
        </authorList>
    </citation>
    <scope>NUCLEOTIDE SEQUENCE [LARGE SCALE GENOMIC DNA]</scope>
    <source>
        <tissue evidence="1">Muscle</tissue>
    </source>
</reference>
<protein>
    <submittedName>
        <fullName evidence="1">Uncharacterized protein</fullName>
    </submittedName>
</protein>
<dbReference type="AlphaFoldDB" id="A0A5B7EHM3"/>
<proteinExistence type="predicted"/>
<organism evidence="1 2">
    <name type="scientific">Portunus trituberculatus</name>
    <name type="common">Swimming crab</name>
    <name type="synonym">Neptunus trituberculatus</name>
    <dbReference type="NCBI Taxonomy" id="210409"/>
    <lineage>
        <taxon>Eukaryota</taxon>
        <taxon>Metazoa</taxon>
        <taxon>Ecdysozoa</taxon>
        <taxon>Arthropoda</taxon>
        <taxon>Crustacea</taxon>
        <taxon>Multicrustacea</taxon>
        <taxon>Malacostraca</taxon>
        <taxon>Eumalacostraca</taxon>
        <taxon>Eucarida</taxon>
        <taxon>Decapoda</taxon>
        <taxon>Pleocyemata</taxon>
        <taxon>Brachyura</taxon>
        <taxon>Eubrachyura</taxon>
        <taxon>Portunoidea</taxon>
        <taxon>Portunidae</taxon>
        <taxon>Portuninae</taxon>
        <taxon>Portunus</taxon>
    </lineage>
</organism>
<comment type="caution">
    <text evidence="1">The sequence shown here is derived from an EMBL/GenBank/DDBJ whole genome shotgun (WGS) entry which is preliminary data.</text>
</comment>
<name>A0A5B7EHM3_PORTR</name>
<keyword evidence="2" id="KW-1185">Reference proteome</keyword>
<gene>
    <name evidence="1" type="ORF">E2C01_026229</name>
</gene>